<organism evidence="2 3">
    <name type="scientific">Epichloe bromicola</name>
    <dbReference type="NCBI Taxonomy" id="79588"/>
    <lineage>
        <taxon>Eukaryota</taxon>
        <taxon>Fungi</taxon>
        <taxon>Dikarya</taxon>
        <taxon>Ascomycota</taxon>
        <taxon>Pezizomycotina</taxon>
        <taxon>Sordariomycetes</taxon>
        <taxon>Hypocreomycetidae</taxon>
        <taxon>Hypocreales</taxon>
        <taxon>Clavicipitaceae</taxon>
        <taxon>Epichloe</taxon>
    </lineage>
</organism>
<dbReference type="SUPFAM" id="SSF49329">
    <property type="entry name" value="Cu,Zn superoxide dismutase-like"/>
    <property type="match status" value="1"/>
</dbReference>
<keyword evidence="1" id="KW-0732">Signal</keyword>
<gene>
    <name evidence="2" type="primary">g6718</name>
    <name evidence="2" type="ORF">EsDP_00006718</name>
</gene>
<accession>A0ABQ0CYJ0</accession>
<dbReference type="Gene3D" id="2.60.40.200">
    <property type="entry name" value="Superoxide dismutase, copper/zinc binding domain"/>
    <property type="match status" value="1"/>
</dbReference>
<protein>
    <recommendedName>
        <fullName evidence="4">Cu/Zn superoxide dismutase</fullName>
    </recommendedName>
</protein>
<evidence type="ECO:0000256" key="1">
    <source>
        <dbReference type="SAM" id="SignalP"/>
    </source>
</evidence>
<evidence type="ECO:0000313" key="2">
    <source>
        <dbReference type="EMBL" id="GAB0138483.1"/>
    </source>
</evidence>
<dbReference type="Proteomes" id="UP001562357">
    <property type="component" value="Unassembled WGS sequence"/>
</dbReference>
<dbReference type="InterPro" id="IPR036423">
    <property type="entry name" value="SOD-like_Cu/Zn_dom_sf"/>
</dbReference>
<sequence>MMRLSTLLVAGFSALCAAHTQDAPETENNPNVVYQATLPKDAFFHGNLNGNVRGYVRAEPGPDGKGVKFDVHFENLPNPNVGGPFIYHLHVAPVPASGNCTETLAHLDPYARGEDSPCDASKPQTCQVGDLSGKHGKIMQDPFRAQYLDPYASLAEGTPGFFGNRSIVVHFADKKRITCANFERVNGCPV</sequence>
<evidence type="ECO:0008006" key="4">
    <source>
        <dbReference type="Google" id="ProtNLM"/>
    </source>
</evidence>
<feature type="signal peptide" evidence="1">
    <location>
        <begin position="1"/>
        <end position="18"/>
    </location>
</feature>
<proteinExistence type="predicted"/>
<evidence type="ECO:0000313" key="3">
    <source>
        <dbReference type="Proteomes" id="UP001562357"/>
    </source>
</evidence>
<dbReference type="EMBL" id="BAAFGZ010000423">
    <property type="protein sequence ID" value="GAB0138483.1"/>
    <property type="molecule type" value="Genomic_DNA"/>
</dbReference>
<name>A0ABQ0CYJ0_9HYPO</name>
<keyword evidence="3" id="KW-1185">Reference proteome</keyword>
<comment type="caution">
    <text evidence="2">The sequence shown here is derived from an EMBL/GenBank/DDBJ whole genome shotgun (WGS) entry which is preliminary data.</text>
</comment>
<reference evidence="3" key="1">
    <citation type="submission" date="2024-06" db="EMBL/GenBank/DDBJ databases">
        <title>Draft Genome Sequences of Epichloe bromicola Strains Isolated from Elymus ciliaris.</title>
        <authorList>
            <consortium name="Epichloe bromicola genome sequencing consortium"/>
            <person name="Miura A."/>
            <person name="Imano S."/>
            <person name="Ashida A."/>
            <person name="Sato I."/>
            <person name="Chiba S."/>
            <person name="Tanaka A."/>
            <person name="Camagna M."/>
            <person name="Takemoto D."/>
        </authorList>
    </citation>
    <scope>NUCLEOTIDE SEQUENCE [LARGE SCALE GENOMIC DNA]</scope>
    <source>
        <strain evidence="3">DP</strain>
    </source>
</reference>
<feature type="chain" id="PRO_5046028677" description="Cu/Zn superoxide dismutase" evidence="1">
    <location>
        <begin position="19"/>
        <end position="190"/>
    </location>
</feature>